<dbReference type="EMBL" id="BX569693">
    <property type="protein sequence ID" value="CAE08019.1"/>
    <property type="molecule type" value="Genomic_DNA"/>
</dbReference>
<dbReference type="Gene3D" id="3.30.479.10">
    <property type="entry name" value="6-pyruvoyl tetrahydropterin synthase/QueD"/>
    <property type="match status" value="1"/>
</dbReference>
<evidence type="ECO:0000256" key="1">
    <source>
        <dbReference type="ARBA" id="ARBA00005061"/>
    </source>
</evidence>
<dbReference type="STRING" id="84588.SYNW1504"/>
<name>Q7U636_PARMW</name>
<keyword evidence="8" id="KW-1185">Reference proteome</keyword>
<evidence type="ECO:0000256" key="6">
    <source>
        <dbReference type="ARBA" id="ARBA00048807"/>
    </source>
</evidence>
<proteinExistence type="inferred from homology"/>
<dbReference type="AlphaFoldDB" id="Q7U636"/>
<dbReference type="GO" id="GO:0070497">
    <property type="term" value="F:6-carboxytetrahydropterin synthase activity"/>
    <property type="evidence" value="ECO:0007669"/>
    <property type="project" value="UniProtKB-EC"/>
</dbReference>
<dbReference type="eggNOG" id="COG0720">
    <property type="taxonomic scope" value="Bacteria"/>
</dbReference>
<dbReference type="HOGENOM" id="CLU_111016_4_0_3"/>
<evidence type="ECO:0000256" key="3">
    <source>
        <dbReference type="ARBA" id="ARBA00012982"/>
    </source>
</evidence>
<evidence type="ECO:0000313" key="8">
    <source>
        <dbReference type="Proteomes" id="UP000001422"/>
    </source>
</evidence>
<gene>
    <name evidence="7" type="ordered locus">SYNW1504</name>
</gene>
<accession>Q7U636</accession>
<dbReference type="InterPro" id="IPR007115">
    <property type="entry name" value="6-PTP_synth/QueD"/>
</dbReference>
<dbReference type="KEGG" id="syw:SYNW1504"/>
<comment type="pathway">
    <text evidence="1">Purine metabolism; 7-cyano-7-deazaguanine biosynthesis.</text>
</comment>
<evidence type="ECO:0000256" key="5">
    <source>
        <dbReference type="ARBA" id="ARBA00031449"/>
    </source>
</evidence>
<protein>
    <recommendedName>
        <fullName evidence="4">6-carboxy-5,6,7,8-tetrahydropterin synthase</fullName>
        <ecNumber evidence="3">4.1.2.50</ecNumber>
    </recommendedName>
    <alternativeName>
        <fullName evidence="5">Queuosine biosynthesis protein QueD</fullName>
    </alternativeName>
</protein>
<reference evidence="7 8" key="1">
    <citation type="journal article" date="2003" name="Nature">
        <title>The genome of a motile marine Synechococcus.</title>
        <authorList>
            <person name="Palenik B."/>
            <person name="Brahamsha B."/>
            <person name="Larimer F."/>
            <person name="Land M."/>
            <person name="Hauser L."/>
            <person name="Chain P."/>
            <person name="Lamerdin J."/>
            <person name="Regala W."/>
            <person name="Allen E.A."/>
            <person name="McCarren J."/>
            <person name="Paulsen I."/>
            <person name="Dufresne A."/>
            <person name="Partensky F."/>
            <person name="Webb E."/>
            <person name="Waterbury J."/>
        </authorList>
    </citation>
    <scope>NUCLEOTIDE SEQUENCE [LARGE SCALE GENOMIC DNA]</scope>
    <source>
        <strain evidence="7 8">WH8102</strain>
    </source>
</reference>
<evidence type="ECO:0000256" key="2">
    <source>
        <dbReference type="ARBA" id="ARBA00008900"/>
    </source>
</evidence>
<dbReference type="EC" id="4.1.2.50" evidence="3"/>
<sequence>MPDPPTRFTCSKQFEGYPCCHRQWRHAGHCRFVHGYSRSFTLWFAATELDECGFVVDFSSLRPLEQQLREQFDHTFLVNADDPLLEDWRRLHEQGALDLRVMDNVGMESTAALVWDWANSLLKQRDGGRSCCWAVEARENSRNAAQVHAVPSWFEAAG</sequence>
<dbReference type="Pfam" id="PF01242">
    <property type="entry name" value="PTPS"/>
    <property type="match status" value="1"/>
</dbReference>
<dbReference type="UniPathway" id="UPA00391"/>
<evidence type="ECO:0000313" key="7">
    <source>
        <dbReference type="EMBL" id="CAE08019.1"/>
    </source>
</evidence>
<dbReference type="RefSeq" id="WP_011128368.1">
    <property type="nucleotide sequence ID" value="NC_005070.1"/>
</dbReference>
<dbReference type="SUPFAM" id="SSF55620">
    <property type="entry name" value="Tetrahydrobiopterin biosynthesis enzymes-like"/>
    <property type="match status" value="1"/>
</dbReference>
<dbReference type="InterPro" id="IPR038418">
    <property type="entry name" value="6-PTP_synth/QueD_sf"/>
</dbReference>
<dbReference type="Proteomes" id="UP000001422">
    <property type="component" value="Chromosome"/>
</dbReference>
<evidence type="ECO:0000256" key="4">
    <source>
        <dbReference type="ARBA" id="ARBA00018141"/>
    </source>
</evidence>
<comment type="similarity">
    <text evidence="2">Belongs to the PTPS family. QueD subfamily.</text>
</comment>
<organism evidence="7 8">
    <name type="scientific">Parasynechococcus marenigrum (strain WH8102)</name>
    <dbReference type="NCBI Taxonomy" id="84588"/>
    <lineage>
        <taxon>Bacteria</taxon>
        <taxon>Bacillati</taxon>
        <taxon>Cyanobacteriota</taxon>
        <taxon>Cyanophyceae</taxon>
        <taxon>Synechococcales</taxon>
        <taxon>Prochlorococcaceae</taxon>
        <taxon>Parasynechococcus</taxon>
        <taxon>Parasynechococcus marenigrum</taxon>
    </lineage>
</organism>
<comment type="catalytic activity">
    <reaction evidence="6">
        <text>7,8-dihydroneopterin 3'-triphosphate + H2O = 6-carboxy-5,6,7,8-tetrahydropterin + triphosphate + acetaldehyde + 2 H(+)</text>
        <dbReference type="Rhea" id="RHEA:27966"/>
        <dbReference type="ChEBI" id="CHEBI:15343"/>
        <dbReference type="ChEBI" id="CHEBI:15377"/>
        <dbReference type="ChEBI" id="CHEBI:15378"/>
        <dbReference type="ChEBI" id="CHEBI:18036"/>
        <dbReference type="ChEBI" id="CHEBI:58462"/>
        <dbReference type="ChEBI" id="CHEBI:61032"/>
        <dbReference type="EC" id="4.1.2.50"/>
    </reaction>
</comment>